<sequence length="152" mass="17782">MVPSKIREDILIGFYIRKETWESSKPKRQRSDRIGGRLDQIGPRIIELSSTPRWKGIPLCSCLFRASSSSMEFPPERYRRNVGISRFNFSGKQIFAASWLNRQEIFEMPQGKISKLQPRSNFCRNYSTEACNLRCFQIEIQRFSLYISSSTI</sequence>
<dbReference type="GeneID" id="111498720"/>
<dbReference type="Proteomes" id="UP000504608">
    <property type="component" value="Unplaced"/>
</dbReference>
<gene>
    <name evidence="2" type="primary">LOC111498720</name>
</gene>
<reference evidence="2" key="1">
    <citation type="submission" date="2025-08" db="UniProtKB">
        <authorList>
            <consortium name="RefSeq"/>
        </authorList>
    </citation>
    <scope>IDENTIFICATION</scope>
    <source>
        <tissue evidence="2">Young leaves</tissue>
    </source>
</reference>
<name>A0A6J1KU97_CUCMA</name>
<dbReference type="AlphaFoldDB" id="A0A6J1KU97"/>
<accession>A0A6J1KU97</accession>
<evidence type="ECO:0000313" key="1">
    <source>
        <dbReference type="Proteomes" id="UP000504608"/>
    </source>
</evidence>
<keyword evidence="1" id="KW-1185">Reference proteome</keyword>
<proteinExistence type="predicted"/>
<dbReference type="KEGG" id="cmax:111498720"/>
<dbReference type="RefSeq" id="XP_023005837.1">
    <property type="nucleotide sequence ID" value="XM_023150069.1"/>
</dbReference>
<protein>
    <submittedName>
        <fullName evidence="2">Uncharacterized protein LOC111498720 isoform X1</fullName>
    </submittedName>
</protein>
<evidence type="ECO:0000313" key="2">
    <source>
        <dbReference type="RefSeq" id="XP_023005837.1"/>
    </source>
</evidence>
<organism evidence="1 2">
    <name type="scientific">Cucurbita maxima</name>
    <name type="common">Pumpkin</name>
    <name type="synonym">Winter squash</name>
    <dbReference type="NCBI Taxonomy" id="3661"/>
    <lineage>
        <taxon>Eukaryota</taxon>
        <taxon>Viridiplantae</taxon>
        <taxon>Streptophyta</taxon>
        <taxon>Embryophyta</taxon>
        <taxon>Tracheophyta</taxon>
        <taxon>Spermatophyta</taxon>
        <taxon>Magnoliopsida</taxon>
        <taxon>eudicotyledons</taxon>
        <taxon>Gunneridae</taxon>
        <taxon>Pentapetalae</taxon>
        <taxon>rosids</taxon>
        <taxon>fabids</taxon>
        <taxon>Cucurbitales</taxon>
        <taxon>Cucurbitaceae</taxon>
        <taxon>Cucurbiteae</taxon>
        <taxon>Cucurbita</taxon>
    </lineage>
</organism>